<dbReference type="CDD" id="cd24012">
    <property type="entry name" value="ASKHA_NBD_KDGal-kinase"/>
    <property type="match status" value="1"/>
</dbReference>
<dbReference type="GO" id="GO:0034194">
    <property type="term" value="P:D-galactonate catabolic process"/>
    <property type="evidence" value="ECO:0007669"/>
    <property type="project" value="InterPro"/>
</dbReference>
<dbReference type="GO" id="GO:0008671">
    <property type="term" value="F:2-dehydro-3-deoxygalactonokinase activity"/>
    <property type="evidence" value="ECO:0007669"/>
    <property type="project" value="InterPro"/>
</dbReference>
<keyword evidence="2" id="KW-1185">Reference proteome</keyword>
<dbReference type="EMBL" id="JAGWCR010000004">
    <property type="protein sequence ID" value="MBS3649030.1"/>
    <property type="molecule type" value="Genomic_DNA"/>
</dbReference>
<dbReference type="InterPro" id="IPR042257">
    <property type="entry name" value="DGOK_C"/>
</dbReference>
<dbReference type="InterPro" id="IPR007729">
    <property type="entry name" value="DGOK"/>
</dbReference>
<protein>
    <submittedName>
        <fullName evidence="1">2-dehydro-3-deoxygalactonokinase</fullName>
    </submittedName>
</protein>
<accession>A0A942E167</accession>
<dbReference type="Gene3D" id="3.30.420.300">
    <property type="entry name" value="2-keto-3-deoxy-galactonokinase, substrate binding domain"/>
    <property type="match status" value="1"/>
</dbReference>
<gene>
    <name evidence="1" type="ORF">KEU06_10460</name>
</gene>
<dbReference type="Gene3D" id="3.30.420.310">
    <property type="entry name" value="2-keto-3-deoxy-galactonokinase, C-terminal domain"/>
    <property type="match status" value="1"/>
</dbReference>
<dbReference type="InterPro" id="IPR042258">
    <property type="entry name" value="DGOK_N"/>
</dbReference>
<dbReference type="AlphaFoldDB" id="A0A942E167"/>
<evidence type="ECO:0000313" key="2">
    <source>
        <dbReference type="Proteomes" id="UP000680348"/>
    </source>
</evidence>
<sequence length="314" mass="33074">MSGTREAAVAAADWGTTRLRIWLLDSYGEILAERRSDEGLLAAQPDRFEEILERHLGEMGASADLPVVICGMAGARQGWIEAPYASVPASLADIFGAAVRVPSAKRDVRIVPGLAQRDADRPDVMRGEETQLAGAVAKIGSGRHIVCMPGTHSKWVDIVDGTVAFFQTFMTGEMFSVLSGHSILAHSIAKDARVAAKDPHFANNVRKALSSVAPLETGLFRFRAGSLLHGLAPHDAAAALSGLLIGSEIAAAKALFALADSPVVLIASGTLCDLYQAALGWAGMDCITVDADEAVRLGLIHAARELGMIKEVTG</sequence>
<reference evidence="1" key="1">
    <citation type="submission" date="2021-04" db="EMBL/GenBank/DDBJ databases">
        <title>Pseudaminobacter soli sp. nov., isolated from paddy soil contaminated by heavy metals.</title>
        <authorList>
            <person name="Zhang K."/>
        </authorList>
    </citation>
    <scope>NUCLEOTIDE SEQUENCE</scope>
    <source>
        <strain evidence="1">19-2017</strain>
    </source>
</reference>
<dbReference type="RefSeq" id="WP_188254575.1">
    <property type="nucleotide sequence ID" value="NZ_JABVCF010000004.1"/>
</dbReference>
<name>A0A942E167_9HYPH</name>
<evidence type="ECO:0000313" key="1">
    <source>
        <dbReference type="EMBL" id="MBS3649030.1"/>
    </source>
</evidence>
<dbReference type="Pfam" id="PF05035">
    <property type="entry name" value="DGOK"/>
    <property type="match status" value="1"/>
</dbReference>
<proteinExistence type="predicted"/>
<comment type="caution">
    <text evidence="1">The sequence shown here is derived from an EMBL/GenBank/DDBJ whole genome shotgun (WGS) entry which is preliminary data.</text>
</comment>
<organism evidence="1 2">
    <name type="scientific">Pseudaminobacter soli</name>
    <name type="common">ex Zhang et al. 2022</name>
    <dbReference type="NCBI Taxonomy" id="2831468"/>
    <lineage>
        <taxon>Bacteria</taxon>
        <taxon>Pseudomonadati</taxon>
        <taxon>Pseudomonadota</taxon>
        <taxon>Alphaproteobacteria</taxon>
        <taxon>Hyphomicrobiales</taxon>
        <taxon>Phyllobacteriaceae</taxon>
        <taxon>Pseudaminobacter</taxon>
    </lineage>
</organism>
<dbReference type="Proteomes" id="UP000680348">
    <property type="component" value="Unassembled WGS sequence"/>
</dbReference>